<reference evidence="1" key="1">
    <citation type="journal article" date="2014" name="Front. Microbiol.">
        <title>High frequency of phylogenetically diverse reductive dehalogenase-homologous genes in deep subseafloor sedimentary metagenomes.</title>
        <authorList>
            <person name="Kawai M."/>
            <person name="Futagami T."/>
            <person name="Toyoda A."/>
            <person name="Takaki Y."/>
            <person name="Nishi S."/>
            <person name="Hori S."/>
            <person name="Arai W."/>
            <person name="Tsubouchi T."/>
            <person name="Morono Y."/>
            <person name="Uchiyama I."/>
            <person name="Ito T."/>
            <person name="Fujiyama A."/>
            <person name="Inagaki F."/>
            <person name="Takami H."/>
        </authorList>
    </citation>
    <scope>NUCLEOTIDE SEQUENCE</scope>
    <source>
        <strain evidence="1">Expedition CK06-06</strain>
    </source>
</reference>
<sequence length="48" mass="5357">TPYIELVVPAVTVAGKLTFTINYLEETTDTPTMERIKNKALEYLGLAK</sequence>
<proteinExistence type="predicted"/>
<comment type="caution">
    <text evidence="1">The sequence shown here is derived from an EMBL/GenBank/DDBJ whole genome shotgun (WGS) entry which is preliminary data.</text>
</comment>
<dbReference type="EMBL" id="BARW01030954">
    <property type="protein sequence ID" value="GAJ11526.1"/>
    <property type="molecule type" value="Genomic_DNA"/>
</dbReference>
<evidence type="ECO:0000313" key="1">
    <source>
        <dbReference type="EMBL" id="GAJ11526.1"/>
    </source>
</evidence>
<accession>X1VCP0</accession>
<organism evidence="1">
    <name type="scientific">marine sediment metagenome</name>
    <dbReference type="NCBI Taxonomy" id="412755"/>
    <lineage>
        <taxon>unclassified sequences</taxon>
        <taxon>metagenomes</taxon>
        <taxon>ecological metagenomes</taxon>
    </lineage>
</organism>
<gene>
    <name evidence="1" type="ORF">S12H4_49360</name>
</gene>
<feature type="non-terminal residue" evidence="1">
    <location>
        <position position="1"/>
    </location>
</feature>
<dbReference type="AlphaFoldDB" id="X1VCP0"/>
<name>X1VCP0_9ZZZZ</name>
<protein>
    <submittedName>
        <fullName evidence="1">Uncharacterized protein</fullName>
    </submittedName>
</protein>